<evidence type="ECO:0000259" key="2">
    <source>
        <dbReference type="Pfam" id="PF09990"/>
    </source>
</evidence>
<keyword evidence="4" id="KW-1185">Reference proteome</keyword>
<name>A0A0K8P0L4_PISS1</name>
<gene>
    <name evidence="3" type="ORF">ISF6_2003</name>
</gene>
<dbReference type="Pfam" id="PF09990">
    <property type="entry name" value="DUF2231"/>
    <property type="match status" value="1"/>
</dbReference>
<evidence type="ECO:0000313" key="4">
    <source>
        <dbReference type="Proteomes" id="UP000037660"/>
    </source>
</evidence>
<dbReference type="OrthoDB" id="2873672at2"/>
<dbReference type="RefSeq" id="WP_054020170.1">
    <property type="nucleotide sequence ID" value="NZ_BBYR01000032.1"/>
</dbReference>
<dbReference type="InterPro" id="IPR019251">
    <property type="entry name" value="DUF2231_TM"/>
</dbReference>
<feature type="transmembrane region" description="Helical" evidence="1">
    <location>
        <begin position="71"/>
        <end position="90"/>
    </location>
</feature>
<keyword evidence="1" id="KW-0812">Transmembrane</keyword>
<reference evidence="4" key="1">
    <citation type="submission" date="2015-07" db="EMBL/GenBank/DDBJ databases">
        <title>Discovery of a poly(ethylene terephthalate assimilation.</title>
        <authorList>
            <person name="Yoshida S."/>
            <person name="Hiraga K."/>
            <person name="Takehana T."/>
            <person name="Taniguchi I."/>
            <person name="Yamaji H."/>
            <person name="Maeda Y."/>
            <person name="Toyohara K."/>
            <person name="Miyamoto K."/>
            <person name="Kimura Y."/>
            <person name="Oda K."/>
        </authorList>
    </citation>
    <scope>NUCLEOTIDE SEQUENCE [LARGE SCALE GENOMIC DNA]</scope>
    <source>
        <strain evidence="4">NBRC 110686 / TISTR 2288 / 201-F6</strain>
    </source>
</reference>
<dbReference type="STRING" id="1547922.ISF6_2003"/>
<reference evidence="3 4" key="2">
    <citation type="journal article" date="2016" name="Science">
        <title>A bacterium that degrades and assimilates poly(ethylene terephthalate).</title>
        <authorList>
            <person name="Yoshida S."/>
            <person name="Hiraga K."/>
            <person name="Takehana T."/>
            <person name="Taniguchi I."/>
            <person name="Yamaji H."/>
            <person name="Maeda Y."/>
            <person name="Toyohara K."/>
            <person name="Miyamoto K."/>
            <person name="Kimura Y."/>
            <person name="Oda K."/>
        </authorList>
    </citation>
    <scope>NUCLEOTIDE SEQUENCE [LARGE SCALE GENOMIC DNA]</scope>
    <source>
        <strain evidence="4">NBRC 110686 / TISTR 2288 / 201-F6</strain>
    </source>
</reference>
<sequence>MHANLAFSTLPLYLGALLCDAAYARTAEVQWSNFASWLIAWGLVFNGLALIWALVAWLLSRRERWRHRTSYLLMLAGSVVLAVVNALVHARDAWATMPAAPVVSALVFLLAAAAAGVGLAAPRPLGRTPAGAAP</sequence>
<comment type="caution">
    <text evidence="3">The sequence shown here is derived from an EMBL/GenBank/DDBJ whole genome shotgun (WGS) entry which is preliminary data.</text>
</comment>
<dbReference type="EMBL" id="BBYR01000032">
    <property type="protein sequence ID" value="GAP36163.1"/>
    <property type="molecule type" value="Genomic_DNA"/>
</dbReference>
<evidence type="ECO:0000313" key="3">
    <source>
        <dbReference type="EMBL" id="GAP36163.1"/>
    </source>
</evidence>
<feature type="domain" description="DUF2231" evidence="2">
    <location>
        <begin position="2"/>
        <end position="116"/>
    </location>
</feature>
<feature type="transmembrane region" description="Helical" evidence="1">
    <location>
        <begin position="34"/>
        <end position="59"/>
    </location>
</feature>
<keyword evidence="1" id="KW-0472">Membrane</keyword>
<keyword evidence="1" id="KW-1133">Transmembrane helix</keyword>
<proteinExistence type="predicted"/>
<accession>A0A0K8P0L4</accession>
<dbReference type="AlphaFoldDB" id="A0A0K8P0L4"/>
<feature type="transmembrane region" description="Helical" evidence="1">
    <location>
        <begin position="102"/>
        <end position="121"/>
    </location>
</feature>
<organism evidence="3 4">
    <name type="scientific">Piscinibacter sakaiensis</name>
    <name type="common">Ideonella sakaiensis</name>
    <dbReference type="NCBI Taxonomy" id="1547922"/>
    <lineage>
        <taxon>Bacteria</taxon>
        <taxon>Pseudomonadati</taxon>
        <taxon>Pseudomonadota</taxon>
        <taxon>Betaproteobacteria</taxon>
        <taxon>Burkholderiales</taxon>
        <taxon>Sphaerotilaceae</taxon>
        <taxon>Piscinibacter</taxon>
    </lineage>
</organism>
<evidence type="ECO:0000256" key="1">
    <source>
        <dbReference type="SAM" id="Phobius"/>
    </source>
</evidence>
<protein>
    <submittedName>
        <fullName evidence="3">Succinate dehydrogenase, cytochrome b subunit family protein</fullName>
    </submittedName>
</protein>
<dbReference type="Proteomes" id="UP000037660">
    <property type="component" value="Unassembled WGS sequence"/>
</dbReference>